<keyword evidence="3" id="KW-1185">Reference proteome</keyword>
<dbReference type="EMBL" id="FNDU01000004">
    <property type="protein sequence ID" value="SDI04767.1"/>
    <property type="molecule type" value="Genomic_DNA"/>
</dbReference>
<dbReference type="SUPFAM" id="SSF55594">
    <property type="entry name" value="HPr-like"/>
    <property type="match status" value="1"/>
</dbReference>
<dbReference type="STRING" id="930129.SAMN05216352_104215"/>
<dbReference type="Pfam" id="PF00381">
    <property type="entry name" value="PTS-HPr"/>
    <property type="match status" value="1"/>
</dbReference>
<organism evidence="2 3">
    <name type="scientific">Alteribacillus bidgolensis</name>
    <dbReference type="NCBI Taxonomy" id="930129"/>
    <lineage>
        <taxon>Bacteria</taxon>
        <taxon>Bacillati</taxon>
        <taxon>Bacillota</taxon>
        <taxon>Bacilli</taxon>
        <taxon>Bacillales</taxon>
        <taxon>Bacillaceae</taxon>
        <taxon>Alteribacillus</taxon>
    </lineage>
</organism>
<accession>A0A1G8HDM7</accession>
<dbReference type="RefSeq" id="WP_091583787.1">
    <property type="nucleotide sequence ID" value="NZ_FNDU01000004.1"/>
</dbReference>
<evidence type="ECO:0000259" key="1">
    <source>
        <dbReference type="Pfam" id="PF00381"/>
    </source>
</evidence>
<feature type="domain" description="HPr" evidence="1">
    <location>
        <begin position="19"/>
        <end position="79"/>
    </location>
</feature>
<keyword evidence="2" id="KW-0808">Transferase</keyword>
<dbReference type="AlphaFoldDB" id="A0A1G8HDM7"/>
<dbReference type="InterPro" id="IPR000032">
    <property type="entry name" value="HPr-like"/>
</dbReference>
<dbReference type="Gene3D" id="3.30.1340.10">
    <property type="entry name" value="HPr-like"/>
    <property type="match status" value="1"/>
</dbReference>
<dbReference type="InterPro" id="IPR035895">
    <property type="entry name" value="HPr-like_sf"/>
</dbReference>
<gene>
    <name evidence="2" type="ORF">SAMN05216352_104215</name>
</gene>
<dbReference type="GO" id="GO:0016740">
    <property type="term" value="F:transferase activity"/>
    <property type="evidence" value="ECO:0007669"/>
    <property type="project" value="UniProtKB-KW"/>
</dbReference>
<dbReference type="Proteomes" id="UP000199017">
    <property type="component" value="Unassembled WGS sequence"/>
</dbReference>
<proteinExistence type="predicted"/>
<sequence>MEVKESFHIDRNGSHQMINLVQQANQFQSYIVLETNNKVVNCKSLISISAFLVPSENITLKAVGDDAKEAVTTLQRLFK</sequence>
<protein>
    <submittedName>
        <fullName evidence="2">Phosphotransferase system HPr (HPr) family</fullName>
    </submittedName>
</protein>
<dbReference type="OrthoDB" id="2884787at2"/>
<evidence type="ECO:0000313" key="3">
    <source>
        <dbReference type="Proteomes" id="UP000199017"/>
    </source>
</evidence>
<reference evidence="2 3" key="1">
    <citation type="submission" date="2016-10" db="EMBL/GenBank/DDBJ databases">
        <authorList>
            <person name="de Groot N.N."/>
        </authorList>
    </citation>
    <scope>NUCLEOTIDE SEQUENCE [LARGE SCALE GENOMIC DNA]</scope>
    <source>
        <strain evidence="3">P4B,CCM 7963,CECT 7998,DSM 25260,IBRC-M 10614,KCTC 13821</strain>
    </source>
</reference>
<evidence type="ECO:0000313" key="2">
    <source>
        <dbReference type="EMBL" id="SDI04767.1"/>
    </source>
</evidence>
<name>A0A1G8HDM7_9BACI</name>